<dbReference type="InterPro" id="IPR017871">
    <property type="entry name" value="ABC_transporter-like_CS"/>
</dbReference>
<sequence length="287" mass="33056">MSEMLKVKNLNKSFGEYKILSNINFEIQKGDIVGLIGKNGSGKTTLMKMILGFTPLSSGDISFKENSYYRQEEFLSKIGFLLDCKLFEDFSAYDNLKLFSKYSKHQIKNLDEHISELLQFVGLDNTKKQVKTFSFGMKQRLGLALALLNDPDFLILDEPFVGLDPIGVKLLLDYIVKLRSEKGVTILISSHQLHEIEEICDYFFLIHNNCIEWHSSIDKSKIVITIEKMSQELRNRLADLVDIRNTEIEIPNNMTLLNTVLKIIYEMNGNIRKLNVINSLQDLFEEE</sequence>
<proteinExistence type="predicted"/>
<dbReference type="SMART" id="SM00382">
    <property type="entry name" value="AAA"/>
    <property type="match status" value="1"/>
</dbReference>
<dbReference type="KEGG" id="smen:SAMEA4412692_2158"/>
<keyword evidence="6" id="KW-1185">Reference proteome</keyword>
<feature type="domain" description="ABC transporter" evidence="4">
    <location>
        <begin position="5"/>
        <end position="233"/>
    </location>
</feature>
<evidence type="ECO:0000256" key="2">
    <source>
        <dbReference type="ARBA" id="ARBA00022741"/>
    </source>
</evidence>
<dbReference type="PANTHER" id="PTHR42939:SF1">
    <property type="entry name" value="ABC TRANSPORTER ATP-BINDING PROTEIN ALBC-RELATED"/>
    <property type="match status" value="1"/>
</dbReference>
<dbReference type="GO" id="GO:0005524">
    <property type="term" value="F:ATP binding"/>
    <property type="evidence" value="ECO:0007669"/>
    <property type="project" value="UniProtKB-KW"/>
</dbReference>
<organism evidence="5 6">
    <name type="scientific">Streptococcus merionis</name>
    <dbReference type="NCBI Taxonomy" id="400065"/>
    <lineage>
        <taxon>Bacteria</taxon>
        <taxon>Bacillati</taxon>
        <taxon>Bacillota</taxon>
        <taxon>Bacilli</taxon>
        <taxon>Lactobacillales</taxon>
        <taxon>Streptococcaceae</taxon>
        <taxon>Streptococcus</taxon>
    </lineage>
</organism>
<dbReference type="PANTHER" id="PTHR42939">
    <property type="entry name" value="ABC TRANSPORTER ATP-BINDING PROTEIN ALBC-RELATED"/>
    <property type="match status" value="1"/>
</dbReference>
<dbReference type="PROSITE" id="PS00211">
    <property type="entry name" value="ABC_TRANSPORTER_1"/>
    <property type="match status" value="1"/>
</dbReference>
<accession>A0A239T054</accession>
<dbReference type="PROSITE" id="PS50893">
    <property type="entry name" value="ABC_TRANSPORTER_2"/>
    <property type="match status" value="1"/>
</dbReference>
<dbReference type="InterPro" id="IPR003439">
    <property type="entry name" value="ABC_transporter-like_ATP-bd"/>
</dbReference>
<dbReference type="Proteomes" id="UP000215185">
    <property type="component" value="Chromosome 1"/>
</dbReference>
<keyword evidence="3" id="KW-0067">ATP-binding</keyword>
<dbReference type="OrthoDB" id="9804819at2"/>
<dbReference type="STRING" id="1123308.GCA_000380085_01602"/>
<evidence type="ECO:0000313" key="6">
    <source>
        <dbReference type="Proteomes" id="UP000215185"/>
    </source>
</evidence>
<evidence type="ECO:0000313" key="5">
    <source>
        <dbReference type="EMBL" id="SNU91111.1"/>
    </source>
</evidence>
<keyword evidence="2" id="KW-0547">Nucleotide-binding</keyword>
<dbReference type="Gene3D" id="3.40.50.300">
    <property type="entry name" value="P-loop containing nucleotide triphosphate hydrolases"/>
    <property type="match status" value="1"/>
</dbReference>
<reference evidence="5 6" key="1">
    <citation type="submission" date="2017-06" db="EMBL/GenBank/DDBJ databases">
        <authorList>
            <consortium name="Pathogen Informatics"/>
        </authorList>
    </citation>
    <scope>NUCLEOTIDE SEQUENCE [LARGE SCALE GENOMIC DNA]</scope>
    <source>
        <strain evidence="5 6">NCTC13788</strain>
    </source>
</reference>
<dbReference type="GO" id="GO:0016887">
    <property type="term" value="F:ATP hydrolysis activity"/>
    <property type="evidence" value="ECO:0007669"/>
    <property type="project" value="InterPro"/>
</dbReference>
<dbReference type="EMBL" id="LT906439">
    <property type="protein sequence ID" value="SNU91111.1"/>
    <property type="molecule type" value="Genomic_DNA"/>
</dbReference>
<dbReference type="InterPro" id="IPR051782">
    <property type="entry name" value="ABC_Transporter_VariousFunc"/>
</dbReference>
<dbReference type="InterPro" id="IPR003593">
    <property type="entry name" value="AAA+_ATPase"/>
</dbReference>
<gene>
    <name evidence="5" type="primary">ecsA_5</name>
    <name evidence="5" type="ORF">SAMEA4412692_02158</name>
</gene>
<name>A0A239T054_9STRE</name>
<dbReference type="AlphaFoldDB" id="A0A239T054"/>
<evidence type="ECO:0000259" key="4">
    <source>
        <dbReference type="PROSITE" id="PS50893"/>
    </source>
</evidence>
<dbReference type="RefSeq" id="WP_018374134.1">
    <property type="nucleotide sequence ID" value="NZ_LT906439.1"/>
</dbReference>
<dbReference type="SUPFAM" id="SSF52540">
    <property type="entry name" value="P-loop containing nucleoside triphosphate hydrolases"/>
    <property type="match status" value="1"/>
</dbReference>
<dbReference type="Pfam" id="PF00005">
    <property type="entry name" value="ABC_tran"/>
    <property type="match status" value="1"/>
</dbReference>
<keyword evidence="1" id="KW-0813">Transport</keyword>
<evidence type="ECO:0000256" key="1">
    <source>
        <dbReference type="ARBA" id="ARBA00022448"/>
    </source>
</evidence>
<dbReference type="InterPro" id="IPR027417">
    <property type="entry name" value="P-loop_NTPase"/>
</dbReference>
<evidence type="ECO:0000256" key="3">
    <source>
        <dbReference type="ARBA" id="ARBA00022840"/>
    </source>
</evidence>
<protein>
    <submittedName>
        <fullName evidence="5">Multidrug ABC transporter ATPase</fullName>
    </submittedName>
</protein>